<dbReference type="AlphaFoldDB" id="A0A1Q8T9Z7"/>
<protein>
    <recommendedName>
        <fullName evidence="3">HipA-like C-terminal domain-containing protein</fullName>
    </recommendedName>
</protein>
<dbReference type="Gene3D" id="1.10.1070.20">
    <property type="match status" value="1"/>
</dbReference>
<organism evidence="1 2">
    <name type="scientific">Chromohalobacter japonicus</name>
    <dbReference type="NCBI Taxonomy" id="223900"/>
    <lineage>
        <taxon>Bacteria</taxon>
        <taxon>Pseudomonadati</taxon>
        <taxon>Pseudomonadota</taxon>
        <taxon>Gammaproteobacteria</taxon>
        <taxon>Oceanospirillales</taxon>
        <taxon>Halomonadaceae</taxon>
        <taxon>Chromohalobacter</taxon>
    </lineage>
</organism>
<evidence type="ECO:0000313" key="2">
    <source>
        <dbReference type="Proteomes" id="UP000186806"/>
    </source>
</evidence>
<accession>A0A1Q8T9Z7</accession>
<name>A0A1Q8T9Z7_9GAMM</name>
<evidence type="ECO:0000313" key="1">
    <source>
        <dbReference type="EMBL" id="OLO10504.1"/>
    </source>
</evidence>
<proteinExistence type="predicted"/>
<evidence type="ECO:0008006" key="3">
    <source>
        <dbReference type="Google" id="ProtNLM"/>
    </source>
</evidence>
<comment type="caution">
    <text evidence="1">The sequence shown here is derived from an EMBL/GenBank/DDBJ whole genome shotgun (WGS) entry which is preliminary data.</text>
</comment>
<gene>
    <name evidence="1" type="ORF">BTW10_14205</name>
</gene>
<keyword evidence="2" id="KW-1185">Reference proteome</keyword>
<dbReference type="RefSeq" id="WP_075369956.1">
    <property type="nucleotide sequence ID" value="NZ_MSDQ01000033.1"/>
</dbReference>
<dbReference type="EMBL" id="MSDQ01000033">
    <property type="protein sequence ID" value="OLO10504.1"/>
    <property type="molecule type" value="Genomic_DNA"/>
</dbReference>
<sequence length="330" mass="38429">MIDREGVDQKPDQIIDIAGWDIHQDYEVFPVGARDKSLLVCPDPAPFDFCIPRHNYLFKEAIKSAKDPGKPRHPEQYWAELIAFRIGRLMGLTLPPVFVAIDSTRDEPGTVNEWFMGYPGSGEERHVSGGDYMQRLIPGYDREKGREHNLSTILFFSKVLARKGTLTSDWRVYWGLCLCFDALIGNTDRHQENWGLIWSEGGPRARFTPYFDNGTSLGHELQQQKMQRMMRDPNELEGYLRRGEHQMRWARDDPRRLPLVEGVAKYCRRFPDIRPILVERLHGWCEDDLKAMLNSLIQFDLPHPFTQQRAEFVAFLTLERRGRLLQALEN</sequence>
<dbReference type="Proteomes" id="UP000186806">
    <property type="component" value="Unassembled WGS sequence"/>
</dbReference>
<reference evidence="1 2" key="1">
    <citation type="submission" date="2016-12" db="EMBL/GenBank/DDBJ databases">
        <title>Draft genome sequences of strains Salinicola socius SMB35, Salinicola sp. MH3R3-1 and Chromohalobacter sp. SMB17 from the Verkhnekamsk potash mining region of Russia.</title>
        <authorList>
            <person name="Mavrodi D.V."/>
            <person name="Olsson B.E."/>
            <person name="Korsakova E.S."/>
            <person name="Pyankova A."/>
            <person name="Mavrodi O.V."/>
            <person name="Plotnikova E.G."/>
        </authorList>
    </citation>
    <scope>NUCLEOTIDE SEQUENCE [LARGE SCALE GENOMIC DNA]</scope>
    <source>
        <strain evidence="1 2">SMB17</strain>
    </source>
</reference>